<keyword evidence="3" id="KW-1185">Reference proteome</keyword>
<reference evidence="2" key="1">
    <citation type="submission" date="2023-07" db="EMBL/GenBank/DDBJ databases">
        <authorList>
            <consortium name="AG Swart"/>
            <person name="Singh M."/>
            <person name="Singh A."/>
            <person name="Seah K."/>
            <person name="Emmerich C."/>
        </authorList>
    </citation>
    <scope>NUCLEOTIDE SEQUENCE</scope>
    <source>
        <strain evidence="2">DP1</strain>
    </source>
</reference>
<dbReference type="PRINTS" id="PR00449">
    <property type="entry name" value="RASTRNSFRMNG"/>
</dbReference>
<comment type="caution">
    <text evidence="2">The sequence shown here is derived from an EMBL/GenBank/DDBJ whole genome shotgun (WGS) entry which is preliminary data.</text>
</comment>
<comment type="similarity">
    <text evidence="1">Belongs to the small GTPase superfamily. Rab family.</text>
</comment>
<protein>
    <submittedName>
        <fullName evidence="2">Uncharacterized protein</fullName>
    </submittedName>
</protein>
<dbReference type="Pfam" id="PF00071">
    <property type="entry name" value="Ras"/>
    <property type="match status" value="1"/>
</dbReference>
<dbReference type="NCBIfam" id="TIGR00231">
    <property type="entry name" value="small_GTP"/>
    <property type="match status" value="1"/>
</dbReference>
<dbReference type="Gene3D" id="3.40.50.300">
    <property type="entry name" value="P-loop containing nucleotide triphosphate hydrolases"/>
    <property type="match status" value="1"/>
</dbReference>
<dbReference type="SMART" id="SM00174">
    <property type="entry name" value="RHO"/>
    <property type="match status" value="1"/>
</dbReference>
<dbReference type="Proteomes" id="UP001295684">
    <property type="component" value="Unassembled WGS sequence"/>
</dbReference>
<evidence type="ECO:0000313" key="3">
    <source>
        <dbReference type="Proteomes" id="UP001295684"/>
    </source>
</evidence>
<evidence type="ECO:0000256" key="1">
    <source>
        <dbReference type="ARBA" id="ARBA00006270"/>
    </source>
</evidence>
<dbReference type="SMART" id="SM00173">
    <property type="entry name" value="RAS"/>
    <property type="match status" value="1"/>
</dbReference>
<dbReference type="GO" id="GO:0003924">
    <property type="term" value="F:GTPase activity"/>
    <property type="evidence" value="ECO:0007669"/>
    <property type="project" value="InterPro"/>
</dbReference>
<dbReference type="PROSITE" id="PS51421">
    <property type="entry name" value="RAS"/>
    <property type="match status" value="1"/>
</dbReference>
<dbReference type="PROSITE" id="PS51420">
    <property type="entry name" value="RHO"/>
    <property type="match status" value="1"/>
</dbReference>
<organism evidence="2 3">
    <name type="scientific">Euplotes crassus</name>
    <dbReference type="NCBI Taxonomy" id="5936"/>
    <lineage>
        <taxon>Eukaryota</taxon>
        <taxon>Sar</taxon>
        <taxon>Alveolata</taxon>
        <taxon>Ciliophora</taxon>
        <taxon>Intramacronucleata</taxon>
        <taxon>Spirotrichea</taxon>
        <taxon>Hypotrichia</taxon>
        <taxon>Euplotida</taxon>
        <taxon>Euplotidae</taxon>
        <taxon>Moneuplotes</taxon>
    </lineage>
</organism>
<dbReference type="SUPFAM" id="SSF52540">
    <property type="entry name" value="P-loop containing nucleoside triphosphate hydrolases"/>
    <property type="match status" value="1"/>
</dbReference>
<dbReference type="InterPro" id="IPR027417">
    <property type="entry name" value="P-loop_NTPase"/>
</dbReference>
<dbReference type="InterPro" id="IPR005225">
    <property type="entry name" value="Small_GTP-bd"/>
</dbReference>
<sequence length="189" mass="21582">MIRSKSKVSKIIVIGDKGVGKSNIVTRFTQNEFSLESSSNPMINIYTDVKIKPFRFPEIRRSVIRGEEDDLKFHIWDTESQDALRSTDLYFKGCHGVLLVYDVTKQESFENLEKWVEIIREHLSDAKILLVGNKSDLHHLKTVCTEDGQAFADSKGITFYEASALDCTNIKDAFEELLQTVVDSNNTMR</sequence>
<dbReference type="EMBL" id="CAMPGE010010864">
    <property type="protein sequence ID" value="CAI2369710.1"/>
    <property type="molecule type" value="Genomic_DNA"/>
</dbReference>
<dbReference type="FunFam" id="3.40.50.300:FF:001447">
    <property type="entry name" value="Ras-related protein Rab-1B"/>
    <property type="match status" value="1"/>
</dbReference>
<name>A0AAD1UMM7_EUPCR</name>
<accession>A0AAD1UMM7</accession>
<gene>
    <name evidence="2" type="ORF">ECRASSUSDP1_LOCUS11013</name>
</gene>
<proteinExistence type="inferred from homology"/>
<dbReference type="InterPro" id="IPR050209">
    <property type="entry name" value="Rab_GTPases_membrane_traffic"/>
</dbReference>
<evidence type="ECO:0000313" key="2">
    <source>
        <dbReference type="EMBL" id="CAI2369710.1"/>
    </source>
</evidence>
<dbReference type="PROSITE" id="PS51419">
    <property type="entry name" value="RAB"/>
    <property type="match status" value="1"/>
</dbReference>
<dbReference type="PANTHER" id="PTHR47979">
    <property type="entry name" value="DRAB11-RELATED"/>
    <property type="match status" value="1"/>
</dbReference>
<dbReference type="GO" id="GO:0005525">
    <property type="term" value="F:GTP binding"/>
    <property type="evidence" value="ECO:0007669"/>
    <property type="project" value="InterPro"/>
</dbReference>
<dbReference type="InterPro" id="IPR001806">
    <property type="entry name" value="Small_GTPase"/>
</dbReference>
<dbReference type="AlphaFoldDB" id="A0AAD1UMM7"/>
<dbReference type="SMART" id="SM00175">
    <property type="entry name" value="RAB"/>
    <property type="match status" value="1"/>
</dbReference>